<keyword evidence="1 3" id="KW-0547">Nucleotide-binding</keyword>
<reference evidence="6" key="1">
    <citation type="submission" date="2023-07" db="EMBL/GenBank/DDBJ databases">
        <title>draft genome sequence of fig (Ficus carica).</title>
        <authorList>
            <person name="Takahashi T."/>
            <person name="Nishimura K."/>
        </authorList>
    </citation>
    <scope>NUCLEOTIDE SEQUENCE</scope>
</reference>
<dbReference type="Gene3D" id="3.30.200.20">
    <property type="entry name" value="Phosphorylase Kinase, domain 1"/>
    <property type="match status" value="1"/>
</dbReference>
<evidence type="ECO:0000256" key="1">
    <source>
        <dbReference type="ARBA" id="ARBA00022741"/>
    </source>
</evidence>
<evidence type="ECO:0000313" key="7">
    <source>
        <dbReference type="Proteomes" id="UP001187192"/>
    </source>
</evidence>
<sequence>MDRKLVILSGFLTNKITCSHENPVLRISDDDYIIKEIFYSNSFFLVAHAAVYHEKCSVPQNNFSLDRTPIKFGSDHIDISFFYNCTSQPLELIYPFRVDCISNETHHSFAAFHEELLQHMNYSFGSCKSLVRVPADMASGVDCGSCEMSGGRCGINANEFVCFCDDRPHKKTCDDGKEGGLNWKCKVVIEYTSSLLVQVSIAASYSSRLNAGVGGGLAGAMTMCIDAEKGSTYFGVHLFGYEELVEATNNFDTSKEIGDGGFGAVYYGKLHDGRVVAVKHLYENNFRRVEQFKNEIAILAHLRHRNLVSLYGCTSRHSHELLLWLGEQAISLVRRRKKGRGKVKSWPDLVSRGGRSLEQGKLKILDPTSQGWPVVGEGKGQGEIANKA</sequence>
<gene>
    <name evidence="6" type="ORF">TIFTF001_040552</name>
</gene>
<organism evidence="6 7">
    <name type="scientific">Ficus carica</name>
    <name type="common">Common fig</name>
    <dbReference type="NCBI Taxonomy" id="3494"/>
    <lineage>
        <taxon>Eukaryota</taxon>
        <taxon>Viridiplantae</taxon>
        <taxon>Streptophyta</taxon>
        <taxon>Embryophyta</taxon>
        <taxon>Tracheophyta</taxon>
        <taxon>Spermatophyta</taxon>
        <taxon>Magnoliopsida</taxon>
        <taxon>eudicotyledons</taxon>
        <taxon>Gunneridae</taxon>
        <taxon>Pentapetalae</taxon>
        <taxon>rosids</taxon>
        <taxon>fabids</taxon>
        <taxon>Rosales</taxon>
        <taxon>Moraceae</taxon>
        <taxon>Ficeae</taxon>
        <taxon>Ficus</taxon>
    </lineage>
</organism>
<dbReference type="EMBL" id="BTGU01001494">
    <property type="protein sequence ID" value="GMN24272.1"/>
    <property type="molecule type" value="Genomic_DNA"/>
</dbReference>
<dbReference type="InterPro" id="IPR011009">
    <property type="entry name" value="Kinase-like_dom_sf"/>
</dbReference>
<feature type="domain" description="Protein kinase" evidence="5">
    <location>
        <begin position="251"/>
        <end position="388"/>
    </location>
</feature>
<dbReference type="GO" id="GO:0004672">
    <property type="term" value="F:protein kinase activity"/>
    <property type="evidence" value="ECO:0007669"/>
    <property type="project" value="InterPro"/>
</dbReference>
<name>A0AA87YXK3_FICCA</name>
<dbReference type="PANTHER" id="PTHR46008">
    <property type="entry name" value="LEAF RUST 10 DISEASE-RESISTANCE LOCUS RECEPTOR-LIKE PROTEIN KINASE-LIKE 1.4"/>
    <property type="match status" value="1"/>
</dbReference>
<keyword evidence="7" id="KW-1185">Reference proteome</keyword>
<dbReference type="PROSITE" id="PS50011">
    <property type="entry name" value="PROTEIN_KINASE_DOM"/>
    <property type="match status" value="1"/>
</dbReference>
<feature type="region of interest" description="Disordered" evidence="4">
    <location>
        <begin position="368"/>
        <end position="388"/>
    </location>
</feature>
<evidence type="ECO:0000313" key="6">
    <source>
        <dbReference type="EMBL" id="GMN24272.1"/>
    </source>
</evidence>
<evidence type="ECO:0000256" key="3">
    <source>
        <dbReference type="PROSITE-ProRule" id="PRU10141"/>
    </source>
</evidence>
<evidence type="ECO:0000259" key="5">
    <source>
        <dbReference type="PROSITE" id="PS50011"/>
    </source>
</evidence>
<accession>A0AA87YXK3</accession>
<dbReference type="GO" id="GO:0005524">
    <property type="term" value="F:ATP binding"/>
    <property type="evidence" value="ECO:0007669"/>
    <property type="project" value="UniProtKB-UniRule"/>
</dbReference>
<dbReference type="InterPro" id="IPR017441">
    <property type="entry name" value="Protein_kinase_ATP_BS"/>
</dbReference>
<dbReference type="Pfam" id="PF00069">
    <property type="entry name" value="Pkinase"/>
    <property type="match status" value="1"/>
</dbReference>
<dbReference type="InterPro" id="IPR000719">
    <property type="entry name" value="Prot_kinase_dom"/>
</dbReference>
<evidence type="ECO:0000256" key="2">
    <source>
        <dbReference type="ARBA" id="ARBA00022840"/>
    </source>
</evidence>
<keyword evidence="2 3" id="KW-0067">ATP-binding</keyword>
<evidence type="ECO:0000256" key="4">
    <source>
        <dbReference type="SAM" id="MobiDB-lite"/>
    </source>
</evidence>
<proteinExistence type="predicted"/>
<feature type="binding site" evidence="3">
    <location>
        <position position="279"/>
    </location>
    <ligand>
        <name>ATP</name>
        <dbReference type="ChEBI" id="CHEBI:30616"/>
    </ligand>
</feature>
<dbReference type="AlphaFoldDB" id="A0AA87YXK3"/>
<dbReference type="PANTHER" id="PTHR46008:SF20">
    <property type="entry name" value="PROTEIN KINASE DOMAIN-CONTAINING PROTEIN"/>
    <property type="match status" value="1"/>
</dbReference>
<protein>
    <recommendedName>
        <fullName evidence="5">Protein kinase domain-containing protein</fullName>
    </recommendedName>
</protein>
<dbReference type="SUPFAM" id="SSF56112">
    <property type="entry name" value="Protein kinase-like (PK-like)"/>
    <property type="match status" value="1"/>
</dbReference>
<dbReference type="PROSITE" id="PS00107">
    <property type="entry name" value="PROTEIN_KINASE_ATP"/>
    <property type="match status" value="1"/>
</dbReference>
<comment type="caution">
    <text evidence="6">The sequence shown here is derived from an EMBL/GenBank/DDBJ whole genome shotgun (WGS) entry which is preliminary data.</text>
</comment>
<dbReference type="Proteomes" id="UP001187192">
    <property type="component" value="Unassembled WGS sequence"/>
</dbReference>